<dbReference type="PANTHER" id="PTHR21261:SF8">
    <property type="entry name" value="BEATEN PATH IA, ISOFORM B-RELATED"/>
    <property type="match status" value="1"/>
</dbReference>
<dbReference type="PANTHER" id="PTHR21261">
    <property type="entry name" value="BEAT PROTEIN"/>
    <property type="match status" value="1"/>
</dbReference>
<dbReference type="SUPFAM" id="SSF48726">
    <property type="entry name" value="Immunoglobulin"/>
    <property type="match status" value="2"/>
</dbReference>
<organism evidence="3 4">
    <name type="scientific">Lucilia cuprina</name>
    <name type="common">Green bottle fly</name>
    <name type="synonym">Australian sheep blowfly</name>
    <dbReference type="NCBI Taxonomy" id="7375"/>
    <lineage>
        <taxon>Eukaryota</taxon>
        <taxon>Metazoa</taxon>
        <taxon>Ecdysozoa</taxon>
        <taxon>Arthropoda</taxon>
        <taxon>Hexapoda</taxon>
        <taxon>Insecta</taxon>
        <taxon>Pterygota</taxon>
        <taxon>Neoptera</taxon>
        <taxon>Endopterygota</taxon>
        <taxon>Diptera</taxon>
        <taxon>Brachycera</taxon>
        <taxon>Muscomorpha</taxon>
        <taxon>Oestroidea</taxon>
        <taxon>Calliphoridae</taxon>
        <taxon>Luciliinae</taxon>
        <taxon>Lucilia</taxon>
    </lineage>
</organism>
<reference evidence="3 4" key="1">
    <citation type="journal article" date="2015" name="Nat. Commun.">
        <title>Lucilia cuprina genome unlocks parasitic fly biology to underpin future interventions.</title>
        <authorList>
            <person name="Anstead C.A."/>
            <person name="Korhonen P.K."/>
            <person name="Young N.D."/>
            <person name="Hall R.S."/>
            <person name="Jex A.R."/>
            <person name="Murali S.C."/>
            <person name="Hughes D.S."/>
            <person name="Lee S.F."/>
            <person name="Perry T."/>
            <person name="Stroehlein A.J."/>
            <person name="Ansell B.R."/>
            <person name="Breugelmans B."/>
            <person name="Hofmann A."/>
            <person name="Qu J."/>
            <person name="Dugan S."/>
            <person name="Lee S.L."/>
            <person name="Chao H."/>
            <person name="Dinh H."/>
            <person name="Han Y."/>
            <person name="Doddapaneni H.V."/>
            <person name="Worley K.C."/>
            <person name="Muzny D.M."/>
            <person name="Ioannidis P."/>
            <person name="Waterhouse R.M."/>
            <person name="Zdobnov E.M."/>
            <person name="James P.J."/>
            <person name="Bagnall N.H."/>
            <person name="Kotze A.C."/>
            <person name="Gibbs R.A."/>
            <person name="Richards S."/>
            <person name="Batterham P."/>
            <person name="Gasser R.B."/>
        </authorList>
    </citation>
    <scope>NUCLEOTIDE SEQUENCE [LARGE SCALE GENOMIC DNA]</scope>
    <source>
        <strain evidence="3 4">LS</strain>
        <tissue evidence="3">Full body</tissue>
    </source>
</reference>
<name>A0A0L0C2S8_LUCCU</name>
<keyword evidence="4" id="KW-1185">Reference proteome</keyword>
<dbReference type="InterPro" id="IPR013151">
    <property type="entry name" value="Immunoglobulin_dom"/>
</dbReference>
<dbReference type="InterPro" id="IPR003599">
    <property type="entry name" value="Ig_sub"/>
</dbReference>
<dbReference type="EMBL" id="JRES01000973">
    <property type="protein sequence ID" value="KNC26630.1"/>
    <property type="molecule type" value="Genomic_DNA"/>
</dbReference>
<dbReference type="STRING" id="7375.A0A0L0C2S8"/>
<dbReference type="GO" id="GO:0008045">
    <property type="term" value="P:motor neuron axon guidance"/>
    <property type="evidence" value="ECO:0007669"/>
    <property type="project" value="TreeGrafter"/>
</dbReference>
<dbReference type="InterPro" id="IPR007110">
    <property type="entry name" value="Ig-like_dom"/>
</dbReference>
<dbReference type="Pfam" id="PF00047">
    <property type="entry name" value="ig"/>
    <property type="match status" value="1"/>
</dbReference>
<dbReference type="PROSITE" id="PS50835">
    <property type="entry name" value="IG_LIKE"/>
    <property type="match status" value="1"/>
</dbReference>
<sequence>MQAVYSTTQLIWIILMAIITKESLALRDVRVKVPHAVRRGQKITLKCHYDIEDDTLYSVKWYKGRREFYRITPNEQPAIKVFQMPGVRVDRRASNETQLVLDSASMATAGKYSCEVSADAPSFHTLIAAAELEVVELPHNPPLIIGIRPRYHIGDILRGNCTSRHSKPAANLTWTVNNEEIQSSHVRHYKTHKDARNEMQTSTIGIHFVINDYHFEDGKLKIRCTAQIGDIYYKSSEKTILDVDYHHTYESTNTVNMIPTDRDYDQYALQDSEMLRKKNNYLTQIQDFFYNFIPSNDAEISAWASAANSTPSLKLISCSLNLLITSLFYLCWHLKNCFLNLS</sequence>
<dbReference type="OrthoDB" id="6419989at2759"/>
<evidence type="ECO:0000313" key="3">
    <source>
        <dbReference type="EMBL" id="KNC26630.1"/>
    </source>
</evidence>
<dbReference type="Gene3D" id="2.60.40.10">
    <property type="entry name" value="Immunoglobulins"/>
    <property type="match status" value="2"/>
</dbReference>
<proteinExistence type="predicted"/>
<evidence type="ECO:0000259" key="2">
    <source>
        <dbReference type="PROSITE" id="PS50835"/>
    </source>
</evidence>
<feature type="chain" id="PRO_5005535684" description="Ig-like domain-containing protein" evidence="1">
    <location>
        <begin position="26"/>
        <end position="342"/>
    </location>
</feature>
<gene>
    <name evidence="3" type="ORF">FF38_01350</name>
</gene>
<dbReference type="InterPro" id="IPR036179">
    <property type="entry name" value="Ig-like_dom_sf"/>
</dbReference>
<evidence type="ECO:0000256" key="1">
    <source>
        <dbReference type="SAM" id="SignalP"/>
    </source>
</evidence>
<dbReference type="AlphaFoldDB" id="A0A0L0C2S8"/>
<keyword evidence="1" id="KW-0732">Signal</keyword>
<dbReference type="SMART" id="SM00409">
    <property type="entry name" value="IG"/>
    <property type="match status" value="1"/>
</dbReference>
<dbReference type="OMA" id="TSGRCTI"/>
<evidence type="ECO:0000313" key="4">
    <source>
        <dbReference type="Proteomes" id="UP000037069"/>
    </source>
</evidence>
<accession>A0A0L0C2S8</accession>
<feature type="signal peptide" evidence="1">
    <location>
        <begin position="1"/>
        <end position="25"/>
    </location>
</feature>
<comment type="caution">
    <text evidence="3">The sequence shown here is derived from an EMBL/GenBank/DDBJ whole genome shotgun (WGS) entry which is preliminary data.</text>
</comment>
<dbReference type="Proteomes" id="UP000037069">
    <property type="component" value="Unassembled WGS sequence"/>
</dbReference>
<feature type="domain" description="Ig-like" evidence="2">
    <location>
        <begin position="37"/>
        <end position="124"/>
    </location>
</feature>
<dbReference type="FunFam" id="2.60.40.10:FF:000437">
    <property type="entry name" value="Beat-IIIc, isoform A"/>
    <property type="match status" value="1"/>
</dbReference>
<dbReference type="InterPro" id="IPR013783">
    <property type="entry name" value="Ig-like_fold"/>
</dbReference>
<protein>
    <recommendedName>
        <fullName evidence="2">Ig-like domain-containing protein</fullName>
    </recommendedName>
</protein>